<sequence>MNNSAQVVDFGVASIAREVAKLPGHWAFIPVGGKKAPQYTDWQKSRFQASDFDNASATGEFSGAVCKAGEPNAYTLPARYVKAAGVLCGEPSGGLLFFDHDGPTGDPKILELSGCNEISEAMPKTAVVTSGRQGRYQAIYQVPEVFWPGITTTKIGTKFELRVNRRTGNEESVAVEGIEFRWTGAQSVVIGSHPESEGYRWIYHPSEVPVAEAPTWMLEAMLTEAEETNQAKTWAEFDKAFTLPCGTPVDLLVACSPKTRQILETGQSDRGRNDTGAMIARDLIGTAAYLSGIGQRYTGDPKMLFDSWCSSTGLDKDQPKGQPRTIWAKAEKDRPSPSLNPTMIEGCLKSWVWKNTEQAHSNVQQLQQADLNATQAEVIEGEDLTAEDLRKAVSEYAEIKDPFERHMVAKRIKTDFRATNSDLSNLSRALTPSATTGAEQIDDIVGGALAEIRRRADGGTLPVVNSGFVDLDQKIIGFKNKHLIVLGGRAAMGKTAMAVALSLNAGLQGKRVLFISLEMTKEEISERLLANLASIDSTDLQTGNIPKSKWVDLEKAAQVLQGLQIIVDDTPRLPVVDIEALAAKNRSEIVFVDHALKLDAPGRDDRERVVFISGFLKDMAKRIDAPVVLLSQINRDVQTRSDKRPSISDLKQSGSLEEDADLILLMYREDYYDEQSPNKGISEVIVGKHRNGAVGTVKLLFEPQYTRFRNLAAGREYLPPSQGDQRNSIDSLDWD</sequence>
<feature type="compositionally biased region" description="Polar residues" evidence="1">
    <location>
        <begin position="722"/>
        <end position="735"/>
    </location>
</feature>
<dbReference type="Pfam" id="PF09250">
    <property type="entry name" value="Prim-Pol"/>
    <property type="match status" value="1"/>
</dbReference>
<dbReference type="Pfam" id="PF03796">
    <property type="entry name" value="DnaB_C"/>
    <property type="match status" value="1"/>
</dbReference>
<accession>A0A6M0RFE7</accession>
<dbReference type="CDD" id="cd00984">
    <property type="entry name" value="DnaB_C"/>
    <property type="match status" value="1"/>
</dbReference>
<dbReference type="PROSITE" id="PS51199">
    <property type="entry name" value="SF4_HELICASE"/>
    <property type="match status" value="1"/>
</dbReference>
<dbReference type="AlphaFoldDB" id="A0A6M0RFE7"/>
<evidence type="ECO:0000313" key="3">
    <source>
        <dbReference type="EMBL" id="NEZ54967.1"/>
    </source>
</evidence>
<dbReference type="InterPro" id="IPR027417">
    <property type="entry name" value="P-loop_NTPase"/>
</dbReference>
<dbReference type="PANTHER" id="PTHR30153">
    <property type="entry name" value="REPLICATIVE DNA HELICASE DNAB"/>
    <property type="match status" value="1"/>
</dbReference>
<reference evidence="3 4" key="1">
    <citation type="journal article" date="2020" name="Microb. Ecol.">
        <title>Ecogenomics of the Marine Benthic Filamentous Cyanobacterium Adonisia.</title>
        <authorList>
            <person name="Walter J.M."/>
            <person name="Coutinho F.H."/>
            <person name="Leomil L."/>
            <person name="Hargreaves P.I."/>
            <person name="Campeao M.E."/>
            <person name="Vieira V.V."/>
            <person name="Silva B.S."/>
            <person name="Fistarol G.O."/>
            <person name="Salomon P.S."/>
            <person name="Sawabe T."/>
            <person name="Mino S."/>
            <person name="Hosokawa M."/>
            <person name="Miyashita H."/>
            <person name="Maruyama F."/>
            <person name="van Verk M.C."/>
            <person name="Dutilh B.E."/>
            <person name="Thompson C.C."/>
            <person name="Thompson F.L."/>
        </authorList>
    </citation>
    <scope>NUCLEOTIDE SEQUENCE [LARGE SCALE GENOMIC DNA]</scope>
    <source>
        <strain evidence="3 4">CCMR0081</strain>
    </source>
</reference>
<keyword evidence="4" id="KW-1185">Reference proteome</keyword>
<dbReference type="RefSeq" id="WP_163696704.1">
    <property type="nucleotide sequence ID" value="NZ_QXHD01000004.1"/>
</dbReference>
<protein>
    <recommendedName>
        <fullName evidence="2">SF4 helicase domain-containing protein</fullName>
    </recommendedName>
</protein>
<comment type="caution">
    <text evidence="3">The sequence shown here is derived from an EMBL/GenBank/DDBJ whole genome shotgun (WGS) entry which is preliminary data.</text>
</comment>
<dbReference type="GO" id="GO:0003678">
    <property type="term" value="F:DNA helicase activity"/>
    <property type="evidence" value="ECO:0007669"/>
    <property type="project" value="InterPro"/>
</dbReference>
<dbReference type="SUPFAM" id="SSF52540">
    <property type="entry name" value="P-loop containing nucleoside triphosphate hydrolases"/>
    <property type="match status" value="1"/>
</dbReference>
<dbReference type="InterPro" id="IPR015330">
    <property type="entry name" value="DNA_primase/pol_bifunc_N"/>
</dbReference>
<evidence type="ECO:0000313" key="4">
    <source>
        <dbReference type="Proteomes" id="UP000481033"/>
    </source>
</evidence>
<dbReference type="GO" id="GO:0005829">
    <property type="term" value="C:cytosol"/>
    <property type="evidence" value="ECO:0007669"/>
    <property type="project" value="TreeGrafter"/>
</dbReference>
<dbReference type="GO" id="GO:0006260">
    <property type="term" value="P:DNA replication"/>
    <property type="evidence" value="ECO:0007669"/>
    <property type="project" value="InterPro"/>
</dbReference>
<dbReference type="GO" id="GO:0005524">
    <property type="term" value="F:ATP binding"/>
    <property type="evidence" value="ECO:0007669"/>
    <property type="project" value="InterPro"/>
</dbReference>
<evidence type="ECO:0000256" key="1">
    <source>
        <dbReference type="SAM" id="MobiDB-lite"/>
    </source>
</evidence>
<feature type="region of interest" description="Disordered" evidence="1">
    <location>
        <begin position="716"/>
        <end position="735"/>
    </location>
</feature>
<dbReference type="Proteomes" id="UP000481033">
    <property type="component" value="Unassembled WGS sequence"/>
</dbReference>
<gene>
    <name evidence="3" type="ORF">DXZ20_04525</name>
</gene>
<name>A0A6M0RFE7_9CYAN</name>
<dbReference type="InterPro" id="IPR007694">
    <property type="entry name" value="DNA_helicase_DnaB-like_C"/>
</dbReference>
<feature type="domain" description="SF4 helicase" evidence="2">
    <location>
        <begin position="457"/>
        <end position="715"/>
    </location>
</feature>
<dbReference type="PANTHER" id="PTHR30153:SF2">
    <property type="entry name" value="REPLICATIVE DNA HELICASE"/>
    <property type="match status" value="1"/>
</dbReference>
<organism evidence="3 4">
    <name type="scientific">Adonisia turfae CCMR0081</name>
    <dbReference type="NCBI Taxonomy" id="2292702"/>
    <lineage>
        <taxon>Bacteria</taxon>
        <taxon>Bacillati</taxon>
        <taxon>Cyanobacteriota</taxon>
        <taxon>Adonisia</taxon>
        <taxon>Adonisia turfae</taxon>
    </lineage>
</organism>
<dbReference type="EMBL" id="QXHD01000004">
    <property type="protein sequence ID" value="NEZ54967.1"/>
    <property type="molecule type" value="Genomic_DNA"/>
</dbReference>
<proteinExistence type="predicted"/>
<evidence type="ECO:0000259" key="2">
    <source>
        <dbReference type="PROSITE" id="PS51199"/>
    </source>
</evidence>
<dbReference type="Gene3D" id="3.40.50.300">
    <property type="entry name" value="P-loop containing nucleotide triphosphate hydrolases"/>
    <property type="match status" value="1"/>
</dbReference>